<proteinExistence type="inferred from homology"/>
<feature type="region of interest" description="Domain III" evidence="6">
    <location>
        <begin position="158"/>
        <end position="204"/>
    </location>
</feature>
<protein>
    <recommendedName>
        <fullName evidence="6">Holliday junction branch migration complex subunit RuvA</fullName>
    </recommendedName>
</protein>
<dbReference type="NCBIfam" id="TIGR00084">
    <property type="entry name" value="ruvA"/>
    <property type="match status" value="1"/>
</dbReference>
<dbReference type="Pfam" id="PF14520">
    <property type="entry name" value="HHH_5"/>
    <property type="match status" value="1"/>
</dbReference>
<dbReference type="SUPFAM" id="SSF47781">
    <property type="entry name" value="RuvA domain 2-like"/>
    <property type="match status" value="1"/>
</dbReference>
<dbReference type="EMBL" id="PDTV01000007">
    <property type="protein sequence ID" value="PIE83124.1"/>
    <property type="molecule type" value="Genomic_DNA"/>
</dbReference>
<evidence type="ECO:0000256" key="3">
    <source>
        <dbReference type="ARBA" id="ARBA00023125"/>
    </source>
</evidence>
<dbReference type="InterPro" id="IPR013849">
    <property type="entry name" value="DNA_helicase_Holl-junc_RuvA_I"/>
</dbReference>
<evidence type="ECO:0000256" key="4">
    <source>
        <dbReference type="ARBA" id="ARBA00023172"/>
    </source>
</evidence>
<dbReference type="HAMAP" id="MF_00031">
    <property type="entry name" value="DNA_HJ_migration_RuvA"/>
    <property type="match status" value="1"/>
</dbReference>
<comment type="subcellular location">
    <subcellularLocation>
        <location evidence="6">Cytoplasm</location>
    </subcellularLocation>
</comment>
<dbReference type="InterPro" id="IPR036267">
    <property type="entry name" value="RuvA_C_sf"/>
</dbReference>
<evidence type="ECO:0000313" key="9">
    <source>
        <dbReference type="Proteomes" id="UP000229278"/>
    </source>
</evidence>
<dbReference type="GO" id="GO:0048476">
    <property type="term" value="C:Holliday junction resolvase complex"/>
    <property type="evidence" value="ECO:0007669"/>
    <property type="project" value="UniProtKB-UniRule"/>
</dbReference>
<dbReference type="Gene3D" id="1.10.150.20">
    <property type="entry name" value="5' to 3' exonuclease, C-terminal subdomain"/>
    <property type="match status" value="1"/>
</dbReference>
<comment type="caution">
    <text evidence="6">Lacks conserved residue(s) required for the propagation of feature annotation.</text>
</comment>
<accession>A0A2G6PEZ3</accession>
<dbReference type="GO" id="GO:0006310">
    <property type="term" value="P:DNA recombination"/>
    <property type="evidence" value="ECO:0007669"/>
    <property type="project" value="UniProtKB-UniRule"/>
</dbReference>
<dbReference type="SUPFAM" id="SSF50249">
    <property type="entry name" value="Nucleic acid-binding proteins"/>
    <property type="match status" value="1"/>
</dbReference>
<keyword evidence="2 6" id="KW-0227">DNA damage</keyword>
<evidence type="ECO:0000259" key="7">
    <source>
        <dbReference type="SMART" id="SM00278"/>
    </source>
</evidence>
<dbReference type="Pfam" id="PF01330">
    <property type="entry name" value="RuvA_N"/>
    <property type="match status" value="1"/>
</dbReference>
<comment type="function">
    <text evidence="6">The RuvA-RuvB-RuvC complex processes Holliday junction (HJ) DNA during genetic recombination and DNA repair, while the RuvA-RuvB complex plays an important role in the rescue of blocked DNA replication forks via replication fork reversal (RFR). RuvA specifically binds to HJ cruciform DNA, conferring on it an open structure. The RuvB hexamer acts as an ATP-dependent pump, pulling dsDNA into and through the RuvAB complex. HJ branch migration allows RuvC to scan DNA until it finds its consensus sequence, where it cleaves and resolves the cruciform DNA.</text>
</comment>
<dbReference type="Gene3D" id="1.10.8.10">
    <property type="entry name" value="DNA helicase RuvA subunit, C-terminal domain"/>
    <property type="match status" value="1"/>
</dbReference>
<dbReference type="SUPFAM" id="SSF46929">
    <property type="entry name" value="DNA helicase RuvA subunit, C-terminal domain"/>
    <property type="match status" value="1"/>
</dbReference>
<dbReference type="GO" id="GO:0005524">
    <property type="term" value="F:ATP binding"/>
    <property type="evidence" value="ECO:0007669"/>
    <property type="project" value="InterPro"/>
</dbReference>
<dbReference type="InterPro" id="IPR000085">
    <property type="entry name" value="RuvA"/>
</dbReference>
<keyword evidence="3 6" id="KW-0238">DNA-binding</keyword>
<evidence type="ECO:0000256" key="6">
    <source>
        <dbReference type="HAMAP-Rule" id="MF_00031"/>
    </source>
</evidence>
<dbReference type="GO" id="GO:0009379">
    <property type="term" value="C:Holliday junction helicase complex"/>
    <property type="evidence" value="ECO:0007669"/>
    <property type="project" value="InterPro"/>
</dbReference>
<comment type="domain">
    <text evidence="6">Has three domains with a flexible linker between the domains II and III and assumes an 'L' shape. Domain III is highly mobile and contacts RuvB.</text>
</comment>
<feature type="domain" description="Helix-hairpin-helix DNA-binding motif class 1" evidence="7">
    <location>
        <begin position="73"/>
        <end position="92"/>
    </location>
</feature>
<gene>
    <name evidence="6" type="primary">ruvA</name>
    <name evidence="8" type="ORF">CSA09_03405</name>
</gene>
<keyword evidence="1 6" id="KW-0963">Cytoplasm</keyword>
<name>A0A2G6PEZ3_9GAMM</name>
<organism evidence="8 9">
    <name type="scientific">Candidatus Contendibacter odensensis</name>
    <dbReference type="NCBI Taxonomy" id="1400860"/>
    <lineage>
        <taxon>Bacteria</taxon>
        <taxon>Pseudomonadati</taxon>
        <taxon>Pseudomonadota</taxon>
        <taxon>Gammaproteobacteria</taxon>
        <taxon>Candidatus Competibacteraceae</taxon>
        <taxon>Candidatus Contendibacter</taxon>
    </lineage>
</organism>
<dbReference type="InterPro" id="IPR011114">
    <property type="entry name" value="RuvA_C"/>
</dbReference>
<comment type="subunit">
    <text evidence="6">Homotetramer. Forms an RuvA(8)-RuvB(12)-Holliday junction (HJ) complex. HJ DNA is sandwiched between 2 RuvA tetramers; dsDNA enters through RuvA and exits via RuvB. An RuvB hexamer assembles on each DNA strand where it exits the tetramer. Each RuvB hexamer is contacted by two RuvA subunits (via domain III) on 2 adjacent RuvB subunits; this complex drives branch migration. In the full resolvosome a probable DNA-RuvA(4)-RuvB(12)-RuvC(2) complex forms which resolves the HJ.</text>
</comment>
<sequence>MIGRLCGVLVWKQPPDLMIDVSGVGYELEASLTTFQRLPEVGSDVVLFTHLAVREDAQMLYGFADTHERTLFRSLIRISGVGARLALLILSGMSVEQFGRCVREGDTAALVRLPGIGKKTAERLMIEMRDRVGQWGLGKTGVILSGEPLAPIIVNPAEDAISALVALGYKLPEASRMVQSLDVEGLDSEAIIRLALQGSVRSRS</sequence>
<dbReference type="GO" id="GO:0009378">
    <property type="term" value="F:four-way junction helicase activity"/>
    <property type="evidence" value="ECO:0007669"/>
    <property type="project" value="InterPro"/>
</dbReference>
<dbReference type="Proteomes" id="UP000229278">
    <property type="component" value="Unassembled WGS sequence"/>
</dbReference>
<dbReference type="GO" id="GO:0000400">
    <property type="term" value="F:four-way junction DNA binding"/>
    <property type="evidence" value="ECO:0007669"/>
    <property type="project" value="UniProtKB-UniRule"/>
</dbReference>
<dbReference type="AlphaFoldDB" id="A0A2G6PEZ3"/>
<feature type="region of interest" description="Domain I" evidence="6">
    <location>
        <begin position="1"/>
        <end position="64"/>
    </location>
</feature>
<dbReference type="SMART" id="SM00278">
    <property type="entry name" value="HhH1"/>
    <property type="match status" value="2"/>
</dbReference>
<dbReference type="Pfam" id="PF07499">
    <property type="entry name" value="RuvA_C"/>
    <property type="match status" value="1"/>
</dbReference>
<evidence type="ECO:0000256" key="5">
    <source>
        <dbReference type="ARBA" id="ARBA00023204"/>
    </source>
</evidence>
<dbReference type="CDD" id="cd14332">
    <property type="entry name" value="UBA_RuvA_C"/>
    <property type="match status" value="1"/>
</dbReference>
<evidence type="ECO:0000256" key="1">
    <source>
        <dbReference type="ARBA" id="ARBA00022490"/>
    </source>
</evidence>
<reference evidence="8 9" key="1">
    <citation type="submission" date="2017-10" db="EMBL/GenBank/DDBJ databases">
        <title>Novel microbial diversity and functional potential in the marine mammal oral microbiome.</title>
        <authorList>
            <person name="Dudek N.K."/>
            <person name="Sun C.L."/>
            <person name="Burstein D."/>
            <person name="Kantor R.S."/>
            <person name="Aliaga Goltsman D.S."/>
            <person name="Bik E.M."/>
            <person name="Thomas B.C."/>
            <person name="Banfield J.F."/>
            <person name="Relman D.A."/>
        </authorList>
    </citation>
    <scope>NUCLEOTIDE SEQUENCE [LARGE SCALE GENOMIC DNA]</scope>
    <source>
        <strain evidence="8">DOLJORAL78_50_517</strain>
    </source>
</reference>
<dbReference type="InterPro" id="IPR010994">
    <property type="entry name" value="RuvA_2-like"/>
</dbReference>
<keyword evidence="4 6" id="KW-0233">DNA recombination</keyword>
<dbReference type="GO" id="GO:0005737">
    <property type="term" value="C:cytoplasm"/>
    <property type="evidence" value="ECO:0007669"/>
    <property type="project" value="UniProtKB-SubCell"/>
</dbReference>
<evidence type="ECO:0000256" key="2">
    <source>
        <dbReference type="ARBA" id="ARBA00022763"/>
    </source>
</evidence>
<keyword evidence="5 6" id="KW-0234">DNA repair</keyword>
<dbReference type="Gene3D" id="2.40.50.140">
    <property type="entry name" value="Nucleic acid-binding proteins"/>
    <property type="match status" value="1"/>
</dbReference>
<evidence type="ECO:0000313" key="8">
    <source>
        <dbReference type="EMBL" id="PIE83124.1"/>
    </source>
</evidence>
<dbReference type="InterPro" id="IPR012340">
    <property type="entry name" value="NA-bd_OB-fold"/>
</dbReference>
<dbReference type="InterPro" id="IPR003583">
    <property type="entry name" value="Hlx-hairpin-Hlx_DNA-bd_motif"/>
</dbReference>
<feature type="region of interest" description="Domain II" evidence="6">
    <location>
        <begin position="65"/>
        <end position="142"/>
    </location>
</feature>
<comment type="caution">
    <text evidence="8">The sequence shown here is derived from an EMBL/GenBank/DDBJ whole genome shotgun (WGS) entry which is preliminary data.</text>
</comment>
<comment type="similarity">
    <text evidence="6">Belongs to the RuvA family.</text>
</comment>
<feature type="domain" description="Helix-hairpin-helix DNA-binding motif class 1" evidence="7">
    <location>
        <begin position="108"/>
        <end position="127"/>
    </location>
</feature>
<dbReference type="GO" id="GO:0006281">
    <property type="term" value="P:DNA repair"/>
    <property type="evidence" value="ECO:0007669"/>
    <property type="project" value="UniProtKB-UniRule"/>
</dbReference>